<reference evidence="2 3" key="1">
    <citation type="submission" date="2017-08" db="EMBL/GenBank/DDBJ databases">
        <authorList>
            <person name="Park S.-J."/>
            <person name="Kim H."/>
        </authorList>
    </citation>
    <scope>NUCLEOTIDE SEQUENCE [LARGE SCALE GENOMIC DNA]</scope>
    <source>
        <strain evidence="3">ye3</strain>
    </source>
</reference>
<dbReference type="Pfam" id="PF08808">
    <property type="entry name" value="RES"/>
    <property type="match status" value="1"/>
</dbReference>
<dbReference type="AlphaFoldDB" id="A0A410GD87"/>
<evidence type="ECO:0000313" key="3">
    <source>
        <dbReference type="Proteomes" id="UP000283474"/>
    </source>
</evidence>
<evidence type="ECO:0000259" key="1">
    <source>
        <dbReference type="Pfam" id="PF08808"/>
    </source>
</evidence>
<sequence>MKTITQVHPPMPLQTLVDGIKSFGARSLEEKIQFISALVVVHVTFNVRWGPGSWYYRARSMPFFPGALNVDEIIWQTDAPARPGRANPGGFPVLYLANRSETCYREIGITVADVALAEFTIRHDKFCHVAPIGEIANIYASGRGRLIGDQAKLLYPFLNAGDIQDIRSLVITDSFLQRVMATDEAPYLLSSHIARSIFEKTPAVRCIAFESTKLPGSINFAVRTEGFWETWGLTSVSALQVEHLAEGVYSTPARRNVVQVDQQGAFRWAPQHHDPNVCRRFTEWAPTRFR</sequence>
<dbReference type="RefSeq" id="WP_128355258.1">
    <property type="nucleotide sequence ID" value="NZ_CP022987.1"/>
</dbReference>
<dbReference type="EMBL" id="CP022987">
    <property type="protein sequence ID" value="QAA94253.1"/>
    <property type="molecule type" value="Genomic_DNA"/>
</dbReference>
<organism evidence="2 3">
    <name type="scientific">Pollutimonas thiosulfatoxidans</name>
    <dbReference type="NCBI Taxonomy" id="2028345"/>
    <lineage>
        <taxon>Bacteria</taxon>
        <taxon>Pseudomonadati</taxon>
        <taxon>Pseudomonadota</taxon>
        <taxon>Betaproteobacteria</taxon>
        <taxon>Burkholderiales</taxon>
        <taxon>Alcaligenaceae</taxon>
        <taxon>Pollutimonas</taxon>
    </lineage>
</organism>
<name>A0A410GD87_9BURK</name>
<dbReference type="OrthoDB" id="3247493at2"/>
<dbReference type="InterPro" id="IPR014914">
    <property type="entry name" value="RES_dom"/>
</dbReference>
<protein>
    <recommendedName>
        <fullName evidence="1">RES domain-containing protein</fullName>
    </recommendedName>
</protein>
<proteinExistence type="predicted"/>
<gene>
    <name evidence="2" type="ORF">CKA81_10725</name>
</gene>
<evidence type="ECO:0000313" key="2">
    <source>
        <dbReference type="EMBL" id="QAA94253.1"/>
    </source>
</evidence>
<keyword evidence="3" id="KW-1185">Reference proteome</keyword>
<dbReference type="Proteomes" id="UP000283474">
    <property type="component" value="Chromosome"/>
</dbReference>
<dbReference type="KEGG" id="pus:CKA81_10725"/>
<accession>A0A410GD87</accession>
<feature type="domain" description="RES" evidence="1">
    <location>
        <begin position="74"/>
        <end position="223"/>
    </location>
</feature>